<name>A0A137PC75_CONC2</name>
<dbReference type="AlphaFoldDB" id="A0A137PC75"/>
<dbReference type="Pfam" id="PF00264">
    <property type="entry name" value="Tyrosinase"/>
    <property type="match status" value="1"/>
</dbReference>
<accession>A0A137PC75</accession>
<evidence type="ECO:0000256" key="3">
    <source>
        <dbReference type="SAM" id="MobiDB-lite"/>
    </source>
</evidence>
<keyword evidence="2" id="KW-0186">Copper</keyword>
<dbReference type="PROSITE" id="PS00498">
    <property type="entry name" value="TYROSINASE_2"/>
    <property type="match status" value="1"/>
</dbReference>
<keyword evidence="1" id="KW-0479">Metal-binding</keyword>
<feature type="domain" description="Tyrosinase copper-binding" evidence="5">
    <location>
        <begin position="217"/>
        <end position="228"/>
    </location>
</feature>
<gene>
    <name evidence="6" type="ORF">CONCODRAFT_4675</name>
</gene>
<evidence type="ECO:0000256" key="1">
    <source>
        <dbReference type="ARBA" id="ARBA00022723"/>
    </source>
</evidence>
<dbReference type="STRING" id="796925.A0A137PC75"/>
<dbReference type="Proteomes" id="UP000070444">
    <property type="component" value="Unassembled WGS sequence"/>
</dbReference>
<evidence type="ECO:0000259" key="5">
    <source>
        <dbReference type="PROSITE" id="PS00498"/>
    </source>
</evidence>
<feature type="signal peptide" evidence="4">
    <location>
        <begin position="1"/>
        <end position="18"/>
    </location>
</feature>
<dbReference type="PANTHER" id="PTHR11474:SF126">
    <property type="entry name" value="TYROSINASE-LIKE PROTEIN TYR-1-RELATED"/>
    <property type="match status" value="1"/>
</dbReference>
<evidence type="ECO:0000313" key="6">
    <source>
        <dbReference type="EMBL" id="KXN72575.1"/>
    </source>
</evidence>
<feature type="chain" id="PRO_5007294706" evidence="4">
    <location>
        <begin position="19"/>
        <end position="440"/>
    </location>
</feature>
<proteinExistence type="predicted"/>
<protein>
    <submittedName>
        <fullName evidence="6">Di-copper centre-containing protein</fullName>
    </submittedName>
</protein>
<evidence type="ECO:0000256" key="4">
    <source>
        <dbReference type="SAM" id="SignalP"/>
    </source>
</evidence>
<dbReference type="GO" id="GO:0016491">
    <property type="term" value="F:oxidoreductase activity"/>
    <property type="evidence" value="ECO:0007669"/>
    <property type="project" value="InterPro"/>
</dbReference>
<keyword evidence="4" id="KW-0732">Signal</keyword>
<dbReference type="PANTHER" id="PTHR11474">
    <property type="entry name" value="TYROSINASE FAMILY MEMBER"/>
    <property type="match status" value="1"/>
</dbReference>
<organism evidence="6 7">
    <name type="scientific">Conidiobolus coronatus (strain ATCC 28846 / CBS 209.66 / NRRL 28638)</name>
    <name type="common">Delacroixia coronata</name>
    <dbReference type="NCBI Taxonomy" id="796925"/>
    <lineage>
        <taxon>Eukaryota</taxon>
        <taxon>Fungi</taxon>
        <taxon>Fungi incertae sedis</taxon>
        <taxon>Zoopagomycota</taxon>
        <taxon>Entomophthoromycotina</taxon>
        <taxon>Entomophthoromycetes</taxon>
        <taxon>Entomophthorales</taxon>
        <taxon>Ancylistaceae</taxon>
        <taxon>Conidiobolus</taxon>
    </lineage>
</organism>
<dbReference type="GO" id="GO:0046872">
    <property type="term" value="F:metal ion binding"/>
    <property type="evidence" value="ECO:0007669"/>
    <property type="project" value="UniProtKB-KW"/>
</dbReference>
<reference evidence="6 7" key="1">
    <citation type="journal article" date="2015" name="Genome Biol. Evol.">
        <title>Phylogenomic analyses indicate that early fungi evolved digesting cell walls of algal ancestors of land plants.</title>
        <authorList>
            <person name="Chang Y."/>
            <person name="Wang S."/>
            <person name="Sekimoto S."/>
            <person name="Aerts A.L."/>
            <person name="Choi C."/>
            <person name="Clum A."/>
            <person name="LaButti K.M."/>
            <person name="Lindquist E.A."/>
            <person name="Yee Ngan C."/>
            <person name="Ohm R.A."/>
            <person name="Salamov A.A."/>
            <person name="Grigoriev I.V."/>
            <person name="Spatafora J.W."/>
            <person name="Berbee M.L."/>
        </authorList>
    </citation>
    <scope>NUCLEOTIDE SEQUENCE [LARGE SCALE GENOMIC DNA]</scope>
    <source>
        <strain evidence="6 7">NRRL 28638</strain>
    </source>
</reference>
<keyword evidence="7" id="KW-1185">Reference proteome</keyword>
<feature type="compositionally biased region" description="Low complexity" evidence="3">
    <location>
        <begin position="290"/>
        <end position="304"/>
    </location>
</feature>
<sequence>MKVTGSFILATLIASTIAQCPNGVRTRPNYLTMSQDDKDKFHNAIKTMNSDAGGNIYQNFTATHAAVGSGAHGSPGFFVWHRRFIRYFEQALQKVDPSIMLPYWDWTRDSQAPETSQIFANNNMGPNGGTGNGGCINTGTFAGWRVQSANSGCVARYFSGGRTIRSWTAPEIMDNYLNQNTRYDNFRQQLESSGHALVHTGIGGNNGDMSFMYSTNDPIFWIHHGFIDYMWWEWQQRHASAARDYPSNPDTARLATYGIPVSSTFDTTSSEYCYTYPRWTVNAPPVDGNTPPTTTSTAPTTTAAQPTTIATTSAAPPTTIQTTTAAPTTTISTTTAPSPTPTNPFGSCPAGMLGIIIGCRTSRRALDLSTLIPEIPKFPGYVSPTDRTTVSKIRVPDQVPASYLQMNGIDPSVALTTYLQSAIIACKLNLIPGFKPLVSL</sequence>
<dbReference type="OMA" id="IFANNNM"/>
<evidence type="ECO:0000313" key="7">
    <source>
        <dbReference type="Proteomes" id="UP000070444"/>
    </source>
</evidence>
<dbReference type="SUPFAM" id="SSF48056">
    <property type="entry name" value="Di-copper centre-containing domain"/>
    <property type="match status" value="1"/>
</dbReference>
<dbReference type="Gene3D" id="1.10.1280.10">
    <property type="entry name" value="Di-copper center containing domain from catechol oxidase"/>
    <property type="match status" value="1"/>
</dbReference>
<dbReference type="OrthoDB" id="6132182at2759"/>
<dbReference type="InterPro" id="IPR002227">
    <property type="entry name" value="Tyrosinase_Cu-bd"/>
</dbReference>
<dbReference type="PRINTS" id="PR00092">
    <property type="entry name" value="TYROSINASE"/>
</dbReference>
<evidence type="ECO:0000256" key="2">
    <source>
        <dbReference type="ARBA" id="ARBA00023008"/>
    </source>
</evidence>
<dbReference type="InterPro" id="IPR050316">
    <property type="entry name" value="Tyrosinase/Hemocyanin"/>
</dbReference>
<dbReference type="EMBL" id="KQ964451">
    <property type="protein sequence ID" value="KXN72575.1"/>
    <property type="molecule type" value="Genomic_DNA"/>
</dbReference>
<dbReference type="InterPro" id="IPR008922">
    <property type="entry name" value="Di-copper_centre_dom_sf"/>
</dbReference>
<feature type="region of interest" description="Disordered" evidence="3">
    <location>
        <begin position="284"/>
        <end position="304"/>
    </location>
</feature>